<gene>
    <name evidence="1" type="ORF">AV530_011895</name>
</gene>
<comment type="caution">
    <text evidence="1">The sequence shown here is derived from an EMBL/GenBank/DDBJ whole genome shotgun (WGS) entry which is preliminary data.</text>
</comment>
<reference evidence="1 2" key="1">
    <citation type="submission" date="2016-02" db="EMBL/GenBank/DDBJ databases">
        <title>Band-tailed pigeon sequencing and assembly.</title>
        <authorList>
            <person name="Soares A.E."/>
            <person name="Novak B.J."/>
            <person name="Rice E.S."/>
            <person name="O'Connell B."/>
            <person name="Chang D."/>
            <person name="Weber S."/>
            <person name="Shapiro B."/>
        </authorList>
    </citation>
    <scope>NUCLEOTIDE SEQUENCE [LARGE SCALE GENOMIC DNA]</scope>
    <source>
        <strain evidence="1">BTP2013</strain>
        <tissue evidence="1">Blood</tissue>
    </source>
</reference>
<protein>
    <submittedName>
        <fullName evidence="1">Uncharacterized protein</fullName>
    </submittedName>
</protein>
<dbReference type="EMBL" id="LSYS01006159">
    <property type="protein sequence ID" value="OPJ75706.1"/>
    <property type="molecule type" value="Genomic_DNA"/>
</dbReference>
<evidence type="ECO:0000313" key="1">
    <source>
        <dbReference type="EMBL" id="OPJ75706.1"/>
    </source>
</evidence>
<dbReference type="Proteomes" id="UP000190648">
    <property type="component" value="Unassembled WGS sequence"/>
</dbReference>
<proteinExistence type="predicted"/>
<dbReference type="AlphaFoldDB" id="A0A1V4JU15"/>
<name>A0A1V4JU15_PATFA</name>
<dbReference type="OrthoDB" id="10653095at2759"/>
<sequence>MEARQGAHVCAELPAERARVFFRSVFGRNQEDAADRREELHICCRFDYYVSDGSSDQIIHSMWIKAEGRLRVRTKPRKPRIWENAKCEVNILKRWKFCS</sequence>
<organism evidence="1 2">
    <name type="scientific">Patagioenas fasciata monilis</name>
    <dbReference type="NCBI Taxonomy" id="372326"/>
    <lineage>
        <taxon>Eukaryota</taxon>
        <taxon>Metazoa</taxon>
        <taxon>Chordata</taxon>
        <taxon>Craniata</taxon>
        <taxon>Vertebrata</taxon>
        <taxon>Euteleostomi</taxon>
        <taxon>Archelosauria</taxon>
        <taxon>Archosauria</taxon>
        <taxon>Dinosauria</taxon>
        <taxon>Saurischia</taxon>
        <taxon>Theropoda</taxon>
        <taxon>Coelurosauria</taxon>
        <taxon>Aves</taxon>
        <taxon>Neognathae</taxon>
        <taxon>Neoaves</taxon>
        <taxon>Columbimorphae</taxon>
        <taxon>Columbiformes</taxon>
        <taxon>Columbidae</taxon>
        <taxon>Patagioenas</taxon>
    </lineage>
</organism>
<evidence type="ECO:0000313" key="2">
    <source>
        <dbReference type="Proteomes" id="UP000190648"/>
    </source>
</evidence>
<accession>A0A1V4JU15</accession>
<keyword evidence="2" id="KW-1185">Reference proteome</keyword>